<gene>
    <name evidence="1" type="ORF">AVDCRST_MAG67-3984</name>
</gene>
<dbReference type="AlphaFoldDB" id="A0A6J4TQ16"/>
<reference evidence="1" key="1">
    <citation type="submission" date="2020-02" db="EMBL/GenBank/DDBJ databases">
        <authorList>
            <person name="Meier V. D."/>
        </authorList>
    </citation>
    <scope>NUCLEOTIDE SEQUENCE</scope>
    <source>
        <strain evidence="1">AVDCRST_MAG67</strain>
    </source>
</reference>
<sequence length="149" mass="15382">MRPPYALRRTPWTAAGVAVAVACGGGGCGADDEFANEERSPAPLTLSASITRTDVTVSPSRLGAGTIELIASNLTSTSQRLTLRSRALSGGVAPLEQRTGPINPGDTASLTADLAQGTYRVTTGSRAIAPATIRVGPRRRSAQDQLLQP</sequence>
<dbReference type="PROSITE" id="PS51257">
    <property type="entry name" value="PROKAR_LIPOPROTEIN"/>
    <property type="match status" value="1"/>
</dbReference>
<evidence type="ECO:0000313" key="1">
    <source>
        <dbReference type="EMBL" id="CAA9529267.1"/>
    </source>
</evidence>
<accession>A0A6J4TQ16</accession>
<dbReference type="EMBL" id="CADCVQ010000163">
    <property type="protein sequence ID" value="CAA9529267.1"/>
    <property type="molecule type" value="Genomic_DNA"/>
</dbReference>
<name>A0A6J4TQ16_9ACTN</name>
<proteinExistence type="predicted"/>
<protein>
    <submittedName>
        <fullName evidence="1">Uncharacterized protein</fullName>
    </submittedName>
</protein>
<organism evidence="1">
    <name type="scientific">uncultured Solirubrobacteraceae bacterium</name>
    <dbReference type="NCBI Taxonomy" id="1162706"/>
    <lineage>
        <taxon>Bacteria</taxon>
        <taxon>Bacillati</taxon>
        <taxon>Actinomycetota</taxon>
        <taxon>Thermoleophilia</taxon>
        <taxon>Solirubrobacterales</taxon>
        <taxon>Solirubrobacteraceae</taxon>
        <taxon>environmental samples</taxon>
    </lineage>
</organism>